<dbReference type="InterPro" id="IPR004701">
    <property type="entry name" value="PTS_EIIA_man-typ"/>
</dbReference>
<sequence length="144" mass="16020">MEFKKEPAILIATHGPLCQGLIDSSKMIMGEINDIEVLPLLEGMNVEKYEKEMADIVKKYEGDIVICLDIIGGTPYNTVMKVSRDWELCAVAGVNFPMVFRAMELRMSGERNADVYADQMAEAAAEGIKNMNADLRMLHTMSQG</sequence>
<dbReference type="PANTHER" id="PTHR33799:SF1">
    <property type="entry name" value="PTS SYSTEM MANNOSE-SPECIFIC EIIAB COMPONENT-RELATED"/>
    <property type="match status" value="1"/>
</dbReference>
<gene>
    <name evidence="3" type="ORF">UAU_01521</name>
</gene>
<dbReference type="GO" id="GO:0016020">
    <property type="term" value="C:membrane"/>
    <property type="evidence" value="ECO:0007669"/>
    <property type="project" value="InterPro"/>
</dbReference>
<proteinExistence type="predicted"/>
<evidence type="ECO:0000313" key="4">
    <source>
        <dbReference type="Proteomes" id="UP000013782"/>
    </source>
</evidence>
<accession>R2T5N8</accession>
<dbReference type="RefSeq" id="WP_010756546.1">
    <property type="nucleotide sequence ID" value="NZ_ASWD01000002.1"/>
</dbReference>
<evidence type="ECO:0000259" key="2">
    <source>
        <dbReference type="PROSITE" id="PS51096"/>
    </source>
</evidence>
<dbReference type="STRING" id="160454.RV10_GL001293"/>
<dbReference type="InterPro" id="IPR036662">
    <property type="entry name" value="PTS_EIIA_man-typ_sf"/>
</dbReference>
<dbReference type="HOGENOM" id="CLU_123235_4_0_9"/>
<dbReference type="AlphaFoldDB" id="R2T5N8"/>
<dbReference type="EMBL" id="AJAQ01000011">
    <property type="protein sequence ID" value="EOH95559.1"/>
    <property type="molecule type" value="Genomic_DNA"/>
</dbReference>
<dbReference type="PATRIC" id="fig|1158607.3.peg.1508"/>
<evidence type="ECO:0000313" key="3">
    <source>
        <dbReference type="EMBL" id="EOH95559.1"/>
    </source>
</evidence>
<reference evidence="3 4" key="1">
    <citation type="submission" date="2013-02" db="EMBL/GenBank/DDBJ databases">
        <title>The Genome Sequence of Enterococcus pallens BAA-351.</title>
        <authorList>
            <consortium name="The Broad Institute Genome Sequencing Platform"/>
            <consortium name="The Broad Institute Genome Sequencing Center for Infectious Disease"/>
            <person name="Earl A.M."/>
            <person name="Gilmore M.S."/>
            <person name="Lebreton F."/>
            <person name="Walker B."/>
            <person name="Young S.K."/>
            <person name="Zeng Q."/>
            <person name="Gargeya S."/>
            <person name="Fitzgerald M."/>
            <person name="Haas B."/>
            <person name="Abouelleil A."/>
            <person name="Alvarado L."/>
            <person name="Arachchi H.M."/>
            <person name="Berlin A.M."/>
            <person name="Chapman S.B."/>
            <person name="Dewar J."/>
            <person name="Goldberg J."/>
            <person name="Griggs A."/>
            <person name="Gujja S."/>
            <person name="Hansen M."/>
            <person name="Howarth C."/>
            <person name="Imamovic A."/>
            <person name="Larimer J."/>
            <person name="McCowan C."/>
            <person name="Murphy C."/>
            <person name="Neiman D."/>
            <person name="Pearson M."/>
            <person name="Priest M."/>
            <person name="Roberts A."/>
            <person name="Saif S."/>
            <person name="Shea T."/>
            <person name="Sisk P."/>
            <person name="Sykes S."/>
            <person name="Wortman J."/>
            <person name="Nusbaum C."/>
            <person name="Birren B."/>
        </authorList>
    </citation>
    <scope>NUCLEOTIDE SEQUENCE [LARGE SCALE GENOMIC DNA]</scope>
    <source>
        <strain evidence="3 4">ATCC BAA-351</strain>
    </source>
</reference>
<feature type="domain" description="PTS EIIA type-4" evidence="2">
    <location>
        <begin position="6"/>
        <end position="128"/>
    </location>
</feature>
<dbReference type="SUPFAM" id="SSF53062">
    <property type="entry name" value="PTS system fructose IIA component-like"/>
    <property type="match status" value="1"/>
</dbReference>
<dbReference type="OrthoDB" id="6623712at2"/>
<dbReference type="PROSITE" id="PS51096">
    <property type="entry name" value="PTS_EIIA_TYPE_4"/>
    <property type="match status" value="1"/>
</dbReference>
<evidence type="ECO:0000256" key="1">
    <source>
        <dbReference type="ARBA" id="ARBA00022679"/>
    </source>
</evidence>
<keyword evidence="1" id="KW-0808">Transferase</keyword>
<organism evidence="3 4">
    <name type="scientific">Enterococcus pallens ATCC BAA-351</name>
    <dbReference type="NCBI Taxonomy" id="1158607"/>
    <lineage>
        <taxon>Bacteria</taxon>
        <taxon>Bacillati</taxon>
        <taxon>Bacillota</taxon>
        <taxon>Bacilli</taxon>
        <taxon>Lactobacillales</taxon>
        <taxon>Enterococcaceae</taxon>
        <taxon>Enterococcus</taxon>
    </lineage>
</organism>
<dbReference type="GO" id="GO:0009401">
    <property type="term" value="P:phosphoenolpyruvate-dependent sugar phosphotransferase system"/>
    <property type="evidence" value="ECO:0007669"/>
    <property type="project" value="InterPro"/>
</dbReference>
<keyword evidence="4" id="KW-1185">Reference proteome</keyword>
<dbReference type="Pfam" id="PF03610">
    <property type="entry name" value="EIIA-man"/>
    <property type="match status" value="1"/>
</dbReference>
<dbReference type="Proteomes" id="UP000013782">
    <property type="component" value="Unassembled WGS sequence"/>
</dbReference>
<protein>
    <submittedName>
        <fullName evidence="3">PTS system, mannose/fructose/sorbose family, IIA component</fullName>
    </submittedName>
</protein>
<dbReference type="PANTHER" id="PTHR33799">
    <property type="entry name" value="PTS PERMEASE-RELATED-RELATED"/>
    <property type="match status" value="1"/>
</dbReference>
<dbReference type="Gene3D" id="3.40.50.510">
    <property type="entry name" value="Phosphotransferase system, mannose-type IIA component"/>
    <property type="match status" value="1"/>
</dbReference>
<dbReference type="eggNOG" id="COG2893">
    <property type="taxonomic scope" value="Bacteria"/>
</dbReference>
<dbReference type="GO" id="GO:0016740">
    <property type="term" value="F:transferase activity"/>
    <property type="evidence" value="ECO:0007669"/>
    <property type="project" value="UniProtKB-KW"/>
</dbReference>
<dbReference type="InterPro" id="IPR051471">
    <property type="entry name" value="Bacterial_PTS_sugar_comp"/>
</dbReference>
<comment type="caution">
    <text evidence="3">The sequence shown here is derived from an EMBL/GenBank/DDBJ whole genome shotgun (WGS) entry which is preliminary data.</text>
</comment>
<name>R2T5N8_9ENTE</name>